<evidence type="ECO:0000313" key="1">
    <source>
        <dbReference type="EMBL" id="OIQ65782.1"/>
    </source>
</evidence>
<sequence>MYAFDLNYIQPIKPFSVNIKAQYNIMNIDRQNYINPSDSTQTYSYNNHSTSGFAQISVRPAFLDNALKNFELAYRYGNYTTPAMSAWGSSADQSTIGLAYWINWRTVLKISHEIINTNSTVNTAIFPDGGISKSNSWYIQFSIQL</sequence>
<protein>
    <submittedName>
        <fullName evidence="1">Uncharacterized protein</fullName>
    </submittedName>
</protein>
<dbReference type="AlphaFoldDB" id="A0A1J5P3N9"/>
<reference evidence="1" key="1">
    <citation type="submission" date="2016-10" db="EMBL/GenBank/DDBJ databases">
        <title>Sequence of Gallionella enrichment culture.</title>
        <authorList>
            <person name="Poehlein A."/>
            <person name="Muehling M."/>
            <person name="Daniel R."/>
        </authorList>
    </citation>
    <scope>NUCLEOTIDE SEQUENCE</scope>
</reference>
<organism evidence="1">
    <name type="scientific">mine drainage metagenome</name>
    <dbReference type="NCBI Taxonomy" id="410659"/>
    <lineage>
        <taxon>unclassified sequences</taxon>
        <taxon>metagenomes</taxon>
        <taxon>ecological metagenomes</taxon>
    </lineage>
</organism>
<dbReference type="EMBL" id="MLJW01007065">
    <property type="protein sequence ID" value="OIQ65782.1"/>
    <property type="molecule type" value="Genomic_DNA"/>
</dbReference>
<proteinExistence type="predicted"/>
<name>A0A1J5P3N9_9ZZZZ</name>
<gene>
    <name evidence="1" type="ORF">GALL_526550</name>
</gene>
<accession>A0A1J5P3N9</accession>
<comment type="caution">
    <text evidence="1">The sequence shown here is derived from an EMBL/GenBank/DDBJ whole genome shotgun (WGS) entry which is preliminary data.</text>
</comment>